<dbReference type="Proteomes" id="UP001153334">
    <property type="component" value="Unassembled WGS sequence"/>
</dbReference>
<evidence type="ECO:0000313" key="1">
    <source>
        <dbReference type="EMBL" id="KAJ8122414.1"/>
    </source>
</evidence>
<sequence length="505" mass="57236">MLTSSNLNRPSDQRHGRPTLPSATTSSPVPQDKHELAGGIEDWEGVQGQDVDRYGFIVAHQSGSSSPPSTATPPSSSPIRFSSRKHRNVLIRKDVTSLSLGAKRGPTKKLSARSLNTHTSELSVLSRRSVRSTIRQATNKLPHNKDRRLIDEAGDLLALQPGLSFITEDEGIEKIAAELKRKEVKRSEKWRRMAKIVKPGSEGHGTIFHFDVKNPKLVERTWKGIPDCWRSAAWYSFLASSAKADPLNYVPDEELTAAFRQLVNEPSPDDMQIDLDVPRTINQHIMFRRRYRGGQRLLFRVLHALSLYFAETGYVQGMATLAATLLSYYDEEQCFIMLVRLWQFRGLNRIYQSGFVELMGALKDFETHWLNDKDVAEVLKELCIDPTAYATRWYLTLFNLSIPFPVQLRVWDVFMLLGSSPPEQPETSSGAGKEVESYPSSKGLEILHATSLAIIDTLHATLIDSDFENAMKSLTSWVPIKDEQRFLEIVHVEWKKHQNRQKKKA</sequence>
<accession>A0ACC2J4Q4</accession>
<dbReference type="EMBL" id="JAPESX010000236">
    <property type="protein sequence ID" value="KAJ8122414.1"/>
    <property type="molecule type" value="Genomic_DNA"/>
</dbReference>
<reference evidence="1" key="1">
    <citation type="submission" date="2022-11" db="EMBL/GenBank/DDBJ databases">
        <title>Genome Sequence of Nemania bipapillata.</title>
        <authorList>
            <person name="Buettner E."/>
        </authorList>
    </citation>
    <scope>NUCLEOTIDE SEQUENCE</scope>
    <source>
        <strain evidence="1">CP14</strain>
    </source>
</reference>
<comment type="caution">
    <text evidence="1">The sequence shown here is derived from an EMBL/GenBank/DDBJ whole genome shotgun (WGS) entry which is preliminary data.</text>
</comment>
<keyword evidence="2" id="KW-1185">Reference proteome</keyword>
<name>A0ACC2J4Q4_9PEZI</name>
<gene>
    <name evidence="1" type="ORF">ONZ43_g1390</name>
</gene>
<protein>
    <submittedName>
        <fullName evidence="1">Uncharacterized protein</fullName>
    </submittedName>
</protein>
<organism evidence="1 2">
    <name type="scientific">Nemania bipapillata</name>
    <dbReference type="NCBI Taxonomy" id="110536"/>
    <lineage>
        <taxon>Eukaryota</taxon>
        <taxon>Fungi</taxon>
        <taxon>Dikarya</taxon>
        <taxon>Ascomycota</taxon>
        <taxon>Pezizomycotina</taxon>
        <taxon>Sordariomycetes</taxon>
        <taxon>Xylariomycetidae</taxon>
        <taxon>Xylariales</taxon>
        <taxon>Xylariaceae</taxon>
        <taxon>Nemania</taxon>
    </lineage>
</organism>
<proteinExistence type="predicted"/>
<evidence type="ECO:0000313" key="2">
    <source>
        <dbReference type="Proteomes" id="UP001153334"/>
    </source>
</evidence>